<name>A0AAW2ZMN3_9EUKA</name>
<dbReference type="SUPFAM" id="SSF50985">
    <property type="entry name" value="RCC1/BLIP-II"/>
    <property type="match status" value="2"/>
</dbReference>
<sequence length="431" mass="47894">MYSDHFSTKISHFIGRDINTRIFQIGTIQTQEPSRHKCILDDDILQGDKIIKITGGFTHLAMLTQTGKVYMMGENDCNKMGLPIDATEKSVLTPTLVPMNDTLGNPVFVSDIAAGYHHSMFLVKVNNGRKNFAVWGCGSNNHREISSMEGHNIEPTLLREFNDKNIVKIRCGYYSTILITDNGKVIVMGMNAPTEQELRHGLQNEFIVEAAAGYSYHMFITREGKVYAHGDNSTLQTGVTDGNRQLTLLQPLLDKRIISASASYNHTVFITGRSHLLKTHHYQIKDDYELFTTGDCGYGRLGREGYESKLGIGRVTSALATERVTTASAGGYHTIVSTEKGEVFGFGHSSFGQIGSNTLNAYGPNKINYKTFSDDEKMVYIIQAVATGWGSFLLEHSGKGKFLRSYSINQKLFAQCKMSNSYVDIEINTLS</sequence>
<reference evidence="3 4" key="1">
    <citation type="submission" date="2024-03" db="EMBL/GenBank/DDBJ databases">
        <title>The Acrasis kona genome and developmental transcriptomes reveal deep origins of eukaryotic multicellular pathways.</title>
        <authorList>
            <person name="Sheikh S."/>
            <person name="Fu C.-J."/>
            <person name="Brown M.W."/>
            <person name="Baldauf S.L."/>
        </authorList>
    </citation>
    <scope>NUCLEOTIDE SEQUENCE [LARGE SCALE GENOMIC DNA]</scope>
    <source>
        <strain evidence="3 4">ATCC MYA-3509</strain>
    </source>
</reference>
<feature type="repeat" description="RCC1" evidence="2">
    <location>
        <begin position="67"/>
        <end position="125"/>
    </location>
</feature>
<dbReference type="InterPro" id="IPR009091">
    <property type="entry name" value="RCC1/BLIP-II"/>
</dbReference>
<dbReference type="InterPro" id="IPR051210">
    <property type="entry name" value="Ub_ligase/GEF_domain"/>
</dbReference>
<gene>
    <name evidence="3" type="ORF">AKO1_009321</name>
</gene>
<dbReference type="Gene3D" id="2.130.10.30">
    <property type="entry name" value="Regulator of chromosome condensation 1/beta-lactamase-inhibitor protein II"/>
    <property type="match status" value="2"/>
</dbReference>
<dbReference type="AlphaFoldDB" id="A0AAW2ZMN3"/>
<accession>A0AAW2ZMN3</accession>
<protein>
    <submittedName>
        <fullName evidence="3">E3 ubiquitin-protein ligase HERC</fullName>
    </submittedName>
</protein>
<dbReference type="InterPro" id="IPR000408">
    <property type="entry name" value="Reg_chr_condens"/>
</dbReference>
<evidence type="ECO:0000313" key="3">
    <source>
        <dbReference type="EMBL" id="KAL0489966.1"/>
    </source>
</evidence>
<dbReference type="PANTHER" id="PTHR22870:SF408">
    <property type="entry name" value="OS09G0560450 PROTEIN"/>
    <property type="match status" value="1"/>
</dbReference>
<evidence type="ECO:0000256" key="1">
    <source>
        <dbReference type="ARBA" id="ARBA00022737"/>
    </source>
</evidence>
<dbReference type="PANTHER" id="PTHR22870">
    <property type="entry name" value="REGULATOR OF CHROMOSOME CONDENSATION"/>
    <property type="match status" value="1"/>
</dbReference>
<dbReference type="Proteomes" id="UP001431209">
    <property type="component" value="Unassembled WGS sequence"/>
</dbReference>
<feature type="repeat" description="RCC1" evidence="2">
    <location>
        <begin position="130"/>
        <end position="182"/>
    </location>
</feature>
<comment type="caution">
    <text evidence="3">The sequence shown here is derived from an EMBL/GenBank/DDBJ whole genome shotgun (WGS) entry which is preliminary data.</text>
</comment>
<evidence type="ECO:0000313" key="4">
    <source>
        <dbReference type="Proteomes" id="UP001431209"/>
    </source>
</evidence>
<feature type="repeat" description="RCC1" evidence="2">
    <location>
        <begin position="224"/>
        <end position="273"/>
    </location>
</feature>
<keyword evidence="1" id="KW-0677">Repeat</keyword>
<proteinExistence type="predicted"/>
<dbReference type="Pfam" id="PF00415">
    <property type="entry name" value="RCC1"/>
    <property type="match status" value="1"/>
</dbReference>
<keyword evidence="4" id="KW-1185">Reference proteome</keyword>
<dbReference type="PROSITE" id="PS50012">
    <property type="entry name" value="RCC1_3"/>
    <property type="match status" value="3"/>
</dbReference>
<dbReference type="Pfam" id="PF13540">
    <property type="entry name" value="RCC1_2"/>
    <property type="match status" value="2"/>
</dbReference>
<dbReference type="EMBL" id="JAOPGA020001623">
    <property type="protein sequence ID" value="KAL0489966.1"/>
    <property type="molecule type" value="Genomic_DNA"/>
</dbReference>
<evidence type="ECO:0000256" key="2">
    <source>
        <dbReference type="PROSITE-ProRule" id="PRU00235"/>
    </source>
</evidence>
<organism evidence="3 4">
    <name type="scientific">Acrasis kona</name>
    <dbReference type="NCBI Taxonomy" id="1008807"/>
    <lineage>
        <taxon>Eukaryota</taxon>
        <taxon>Discoba</taxon>
        <taxon>Heterolobosea</taxon>
        <taxon>Tetramitia</taxon>
        <taxon>Eutetramitia</taxon>
        <taxon>Acrasidae</taxon>
        <taxon>Acrasis</taxon>
    </lineage>
</organism>